<gene>
    <name evidence="2" type="ORF">O0S10_06165</name>
</gene>
<dbReference type="EMBL" id="JAPTGB010000011">
    <property type="protein sequence ID" value="MCZ0860812.1"/>
    <property type="molecule type" value="Genomic_DNA"/>
</dbReference>
<organism evidence="2 3">
    <name type="scientific">Methanocorpusculum petauri</name>
    <dbReference type="NCBI Taxonomy" id="3002863"/>
    <lineage>
        <taxon>Archaea</taxon>
        <taxon>Methanobacteriati</taxon>
        <taxon>Methanobacteriota</taxon>
        <taxon>Stenosarchaea group</taxon>
        <taxon>Methanomicrobia</taxon>
        <taxon>Methanomicrobiales</taxon>
        <taxon>Methanocorpusculaceae</taxon>
        <taxon>Methanocorpusculum</taxon>
    </lineage>
</organism>
<name>A0ABT4IGF1_9EURY</name>
<evidence type="ECO:0000313" key="3">
    <source>
        <dbReference type="Proteomes" id="UP001141422"/>
    </source>
</evidence>
<sequence length="170" mass="19600">MPRQNQYVKDGRSRTTSIRVNPLLYDAVRQRGGNVEDLLETALSAFLHVPSEVLVRLHGEQELLEHCYAEIYAGREAALAGELRRLEEERQEQSEAEKERREMLTAIHAEMCSFPESGRRRVEMDIAAGGECVYEEKLVMLLLRRLHYPENAVREGVRVIVRNGWVVPEE</sequence>
<reference evidence="2" key="1">
    <citation type="submission" date="2022-12" db="EMBL/GenBank/DDBJ databases">
        <title>Isolation and characterisation of novel Methanocorpusculum spp. from native Australian herbivores indicates the genus is ancestrally host-associated.</title>
        <authorList>
            <person name="Volmer J.G."/>
            <person name="Soo R.M."/>
            <person name="Evans P.N."/>
            <person name="Hoedt E.C."/>
            <person name="Astorga Alsina A.L."/>
            <person name="Woodcroft B.J."/>
            <person name="Tyson G.W."/>
            <person name="Hugenholtz P."/>
            <person name="Morrison M."/>
        </authorList>
    </citation>
    <scope>NUCLEOTIDE SEQUENCE</scope>
    <source>
        <strain evidence="2">MG</strain>
    </source>
</reference>
<evidence type="ECO:0000313" key="2">
    <source>
        <dbReference type="EMBL" id="MCZ0860812.1"/>
    </source>
</evidence>
<proteinExistence type="predicted"/>
<dbReference type="RefSeq" id="WP_268925013.1">
    <property type="nucleotide sequence ID" value="NZ_JAPTGB010000011.1"/>
</dbReference>
<comment type="caution">
    <text evidence="2">The sequence shown here is derived from an EMBL/GenBank/DDBJ whole genome shotgun (WGS) entry which is preliminary data.</text>
</comment>
<accession>A0ABT4IGF1</accession>
<keyword evidence="3" id="KW-1185">Reference proteome</keyword>
<protein>
    <submittedName>
        <fullName evidence="2">Uncharacterized protein</fullName>
    </submittedName>
</protein>
<keyword evidence="1" id="KW-0175">Coiled coil</keyword>
<dbReference type="Proteomes" id="UP001141422">
    <property type="component" value="Unassembled WGS sequence"/>
</dbReference>
<evidence type="ECO:0000256" key="1">
    <source>
        <dbReference type="SAM" id="Coils"/>
    </source>
</evidence>
<feature type="coiled-coil region" evidence="1">
    <location>
        <begin position="76"/>
        <end position="106"/>
    </location>
</feature>